<dbReference type="EnsemblMetazoa" id="XM_038198981.1">
    <property type="protein sequence ID" value="XP_038054909.1"/>
    <property type="gene ID" value="LOC119727119"/>
</dbReference>
<dbReference type="Proteomes" id="UP000887568">
    <property type="component" value="Unplaced"/>
</dbReference>
<protein>
    <submittedName>
        <fullName evidence="1">Uncharacterized protein</fullName>
    </submittedName>
</protein>
<evidence type="ECO:0000313" key="2">
    <source>
        <dbReference type="Proteomes" id="UP000887568"/>
    </source>
</evidence>
<name>A0A913ZTY9_PATMI</name>
<sequence>MILRDVGIWGKLRACLNGMDVCPNYTSDLYFSHRCLHHRLHASSSSLLTQTSPSPSANSESIRLSLKHRPSYVAEYKSLATCACMLVKSCSDVAAFPAHDSDQVWCM</sequence>
<dbReference type="GeneID" id="119727119"/>
<organism evidence="1 2">
    <name type="scientific">Patiria miniata</name>
    <name type="common">Bat star</name>
    <name type="synonym">Asterina miniata</name>
    <dbReference type="NCBI Taxonomy" id="46514"/>
    <lineage>
        <taxon>Eukaryota</taxon>
        <taxon>Metazoa</taxon>
        <taxon>Echinodermata</taxon>
        <taxon>Eleutherozoa</taxon>
        <taxon>Asterozoa</taxon>
        <taxon>Asteroidea</taxon>
        <taxon>Valvatacea</taxon>
        <taxon>Valvatida</taxon>
        <taxon>Asterinidae</taxon>
        <taxon>Patiria</taxon>
    </lineage>
</organism>
<accession>A0A913ZTY9</accession>
<proteinExistence type="predicted"/>
<keyword evidence="2" id="KW-1185">Reference proteome</keyword>
<dbReference type="RefSeq" id="XP_038054909.1">
    <property type="nucleotide sequence ID" value="XM_038198981.1"/>
</dbReference>
<reference evidence="1" key="1">
    <citation type="submission" date="2022-11" db="UniProtKB">
        <authorList>
            <consortium name="EnsemblMetazoa"/>
        </authorList>
    </citation>
    <scope>IDENTIFICATION</scope>
</reference>
<dbReference type="AlphaFoldDB" id="A0A913ZTY9"/>
<evidence type="ECO:0000313" key="1">
    <source>
        <dbReference type="EnsemblMetazoa" id="XP_038054909.1"/>
    </source>
</evidence>